<keyword evidence="5" id="KW-0663">Pyridoxal phosphate</keyword>
<dbReference type="InterPro" id="IPR004839">
    <property type="entry name" value="Aminotransferase_I/II_large"/>
</dbReference>
<proteinExistence type="inferred from homology"/>
<dbReference type="GO" id="GO:0008483">
    <property type="term" value="F:transaminase activity"/>
    <property type="evidence" value="ECO:0007669"/>
    <property type="project" value="UniProtKB-KW"/>
</dbReference>
<comment type="similarity">
    <text evidence="2">Belongs to the class-I pyridoxal-phosphate-dependent aminotransferase family.</text>
</comment>
<dbReference type="Proteomes" id="UP000054144">
    <property type="component" value="Unassembled WGS sequence"/>
</dbReference>
<reference evidence="7 8" key="1">
    <citation type="journal article" date="2015" name="Fungal Genet. Biol.">
        <title>Evolution of novel wood decay mechanisms in Agaricales revealed by the genome sequences of Fistulina hepatica and Cylindrobasidium torrendii.</title>
        <authorList>
            <person name="Floudas D."/>
            <person name="Held B.W."/>
            <person name="Riley R."/>
            <person name="Nagy L.G."/>
            <person name="Koehler G."/>
            <person name="Ransdell A.S."/>
            <person name="Younus H."/>
            <person name="Chow J."/>
            <person name="Chiniquy J."/>
            <person name="Lipzen A."/>
            <person name="Tritt A."/>
            <person name="Sun H."/>
            <person name="Haridas S."/>
            <person name="LaButti K."/>
            <person name="Ohm R.A."/>
            <person name="Kues U."/>
            <person name="Blanchette R.A."/>
            <person name="Grigoriev I.V."/>
            <person name="Minto R.E."/>
            <person name="Hibbett D.S."/>
        </authorList>
    </citation>
    <scope>NUCLEOTIDE SEQUENCE [LARGE SCALE GENOMIC DNA]</scope>
    <source>
        <strain evidence="7 8">ATCC 64428</strain>
    </source>
</reference>
<dbReference type="AlphaFoldDB" id="A0A0D7AJ43"/>
<dbReference type="CDD" id="cd00609">
    <property type="entry name" value="AAT_like"/>
    <property type="match status" value="1"/>
</dbReference>
<dbReference type="InterPro" id="IPR050596">
    <property type="entry name" value="AspAT/PAT-like"/>
</dbReference>
<dbReference type="Pfam" id="PF00155">
    <property type="entry name" value="Aminotran_1_2"/>
    <property type="match status" value="1"/>
</dbReference>
<gene>
    <name evidence="7" type="ORF">FISHEDRAFT_39657</name>
</gene>
<keyword evidence="8" id="KW-1185">Reference proteome</keyword>
<dbReference type="PANTHER" id="PTHR46383">
    <property type="entry name" value="ASPARTATE AMINOTRANSFERASE"/>
    <property type="match status" value="1"/>
</dbReference>
<feature type="domain" description="Aminotransferase class I/classII large" evidence="6">
    <location>
        <begin position="38"/>
        <end position="405"/>
    </location>
</feature>
<name>A0A0D7AJ43_9AGAR</name>
<evidence type="ECO:0000256" key="1">
    <source>
        <dbReference type="ARBA" id="ARBA00001933"/>
    </source>
</evidence>
<protein>
    <submittedName>
        <fullName evidence="7">PLP-dependent transferase</fullName>
    </submittedName>
</protein>
<dbReference type="InterPro" id="IPR015424">
    <property type="entry name" value="PyrdxlP-dep_Trfase"/>
</dbReference>
<keyword evidence="3" id="KW-0032">Aminotransferase</keyword>
<dbReference type="Gene3D" id="3.40.640.10">
    <property type="entry name" value="Type I PLP-dependent aspartate aminotransferase-like (Major domain)"/>
    <property type="match status" value="1"/>
</dbReference>
<comment type="cofactor">
    <cofactor evidence="1">
        <name>pyridoxal 5'-phosphate</name>
        <dbReference type="ChEBI" id="CHEBI:597326"/>
    </cofactor>
</comment>
<evidence type="ECO:0000256" key="5">
    <source>
        <dbReference type="ARBA" id="ARBA00022898"/>
    </source>
</evidence>
<evidence type="ECO:0000313" key="8">
    <source>
        <dbReference type="Proteomes" id="UP000054144"/>
    </source>
</evidence>
<evidence type="ECO:0000313" key="7">
    <source>
        <dbReference type="EMBL" id="KIY50340.1"/>
    </source>
</evidence>
<sequence length="417" mass="45577">MSRAGYRFSRGILNTISPPIPQAHHWASCYKATADRPLLDMSQGVPGLSPPLSVQKALGEAASSPSSFGYALPFGEDSLREALALDMKHAYGPDADIAAADIALTSGCNLAFVAAIMTVADAGDEVVLTVPWYFNHQMLLSMLNMHMVVLQTRPEDGFMPSIARCRELITNRTKAVALVTPNNPTGAIYSPALIAEFAALAHEKGVALILDETYRDFITTGEPPHNLFSTSLSPVYWRSTLIHLYSFSKSYCLPGHRLGAIVAAPEMLEHLKGVLDTVQICAPRPIQLALAPLIPELRPFIKEMALAIKSRHDLFRRSLPSAWMIGAQGGYYAFVKHPFKDVTASQVCERLAKEMGVVTLPSAFFCEGKASDGTKVAESEEASKWIRFSVANISDKQVIRVCERLKESETLLGWSLE</sequence>
<dbReference type="GO" id="GO:0030170">
    <property type="term" value="F:pyridoxal phosphate binding"/>
    <property type="evidence" value="ECO:0007669"/>
    <property type="project" value="InterPro"/>
</dbReference>
<dbReference type="SUPFAM" id="SSF53383">
    <property type="entry name" value="PLP-dependent transferases"/>
    <property type="match status" value="1"/>
</dbReference>
<dbReference type="InterPro" id="IPR015421">
    <property type="entry name" value="PyrdxlP-dep_Trfase_major"/>
</dbReference>
<organism evidence="7 8">
    <name type="scientific">Fistulina hepatica ATCC 64428</name>
    <dbReference type="NCBI Taxonomy" id="1128425"/>
    <lineage>
        <taxon>Eukaryota</taxon>
        <taxon>Fungi</taxon>
        <taxon>Dikarya</taxon>
        <taxon>Basidiomycota</taxon>
        <taxon>Agaricomycotina</taxon>
        <taxon>Agaricomycetes</taxon>
        <taxon>Agaricomycetidae</taxon>
        <taxon>Agaricales</taxon>
        <taxon>Fistulinaceae</taxon>
        <taxon>Fistulina</taxon>
    </lineage>
</organism>
<evidence type="ECO:0000259" key="6">
    <source>
        <dbReference type="Pfam" id="PF00155"/>
    </source>
</evidence>
<evidence type="ECO:0000256" key="2">
    <source>
        <dbReference type="ARBA" id="ARBA00007441"/>
    </source>
</evidence>
<dbReference type="EMBL" id="KN881676">
    <property type="protein sequence ID" value="KIY50340.1"/>
    <property type="molecule type" value="Genomic_DNA"/>
</dbReference>
<evidence type="ECO:0000256" key="4">
    <source>
        <dbReference type="ARBA" id="ARBA00022679"/>
    </source>
</evidence>
<evidence type="ECO:0000256" key="3">
    <source>
        <dbReference type="ARBA" id="ARBA00022576"/>
    </source>
</evidence>
<dbReference type="OrthoDB" id="7042322at2759"/>
<accession>A0A0D7AJ43</accession>
<dbReference type="PANTHER" id="PTHR46383:SF1">
    <property type="entry name" value="ASPARTATE AMINOTRANSFERASE"/>
    <property type="match status" value="1"/>
</dbReference>
<dbReference type="NCBIfam" id="NF005732">
    <property type="entry name" value="PRK07550.1"/>
    <property type="match status" value="1"/>
</dbReference>
<dbReference type="GO" id="GO:0006520">
    <property type="term" value="P:amino acid metabolic process"/>
    <property type="evidence" value="ECO:0007669"/>
    <property type="project" value="InterPro"/>
</dbReference>
<keyword evidence="4 7" id="KW-0808">Transferase</keyword>